<sequence>MATKARTYTVKSGDTLWGISQHFDTDVETLARLNHLQGRQKHILSIGQVIVLPDAQDDVDTELTIRVLDLAFRPIKRPKLKLEFDAGHKELVGSDQGLVGPVKVLDHAKGLKVWFKELDGRYALIAEHEALPLGKKQLTLTSRRMLVRGKYWVEQGSSARASADVKREIQRTHPTPHIPVQPSSGSPAPAAKVGSSAASKPAAAPATTAPKPQQPQPVVKETRVDGGKPQQAVGAVFAEGNLHLSPANEKYRKLLLDISKKHALTPHALAALINAEASKLESGEWNANAQAGSSSAAGLTQFLNRTWLQVATDKRSAVNQKLKADHGYEQVNGQWQGDTYSIYGKKGKVKTDIKSAPVLALRFTPAYSIDAAAVYGLINLDYLADKGLNIAALAPEDKAKVMYLAHHEGAAGALDVIKGALTEERAAELLPIQVGAKKAKELAGRFDGKYALAYPYWLYAYTDSKINVVNFMVKPDGLQPRTMSDIAKALNGQAAAKPKAKAVPAPSPPTRQTANPPAPAAGSSDPGTVGGIGKLVNPLAVCTIRTAGLASARSATFGKVRNNNTKNHQGIDLAADSGTTIYAVANGKVISLSRAFTATANFGAYVLLAVDVNDLPEKQRKHYQASYPNNKEVYFFYAHLSEIDAALDKPNGKFVTAGKALGKTGASGNAKGMTTIAKGGHLHFEVRHRTNDIGKGLGGRLDPLPFLVSYTMPK</sequence>
<dbReference type="InterPro" id="IPR018392">
    <property type="entry name" value="LysM"/>
</dbReference>
<dbReference type="PROSITE" id="PS51782">
    <property type="entry name" value="LYSM"/>
    <property type="match status" value="1"/>
</dbReference>
<dbReference type="Proteomes" id="UP000672097">
    <property type="component" value="Unassembled WGS sequence"/>
</dbReference>
<comment type="caution">
    <text evidence="3">The sequence shown here is derived from an EMBL/GenBank/DDBJ whole genome shotgun (WGS) entry which is preliminary data.</text>
</comment>
<feature type="domain" description="LysM" evidence="2">
    <location>
        <begin position="6"/>
        <end position="52"/>
    </location>
</feature>
<proteinExistence type="predicted"/>
<feature type="region of interest" description="Disordered" evidence="1">
    <location>
        <begin position="173"/>
        <end position="227"/>
    </location>
</feature>
<reference evidence="3 4" key="1">
    <citation type="submission" date="2021-04" db="EMBL/GenBank/DDBJ databases">
        <title>The genome sequence of type strain Ideonella paludis KCTC 32238.</title>
        <authorList>
            <person name="Liu Y."/>
        </authorList>
    </citation>
    <scope>NUCLEOTIDE SEQUENCE [LARGE SCALE GENOMIC DNA]</scope>
    <source>
        <strain evidence="3 4">KCTC 32238</strain>
    </source>
</reference>
<dbReference type="Gene3D" id="2.70.70.10">
    <property type="entry name" value="Glucose Permease (Domain IIA)"/>
    <property type="match status" value="1"/>
</dbReference>
<dbReference type="EMBL" id="JAGQDG010000008">
    <property type="protein sequence ID" value="MBQ0937399.1"/>
    <property type="molecule type" value="Genomic_DNA"/>
</dbReference>
<dbReference type="SUPFAM" id="SSF54106">
    <property type="entry name" value="LysM domain"/>
    <property type="match status" value="1"/>
</dbReference>
<name>A0ABS5E276_9BURK</name>
<keyword evidence="4" id="KW-1185">Reference proteome</keyword>
<dbReference type="Pfam" id="PF01551">
    <property type="entry name" value="Peptidase_M23"/>
    <property type="match status" value="1"/>
</dbReference>
<dbReference type="InterPro" id="IPR036779">
    <property type="entry name" value="LysM_dom_sf"/>
</dbReference>
<evidence type="ECO:0000259" key="2">
    <source>
        <dbReference type="PROSITE" id="PS51782"/>
    </source>
</evidence>
<dbReference type="PANTHER" id="PTHR21666:SF270">
    <property type="entry name" value="MUREIN HYDROLASE ACTIVATOR ENVC"/>
    <property type="match status" value="1"/>
</dbReference>
<feature type="compositionally biased region" description="Low complexity" evidence="1">
    <location>
        <begin position="180"/>
        <end position="219"/>
    </location>
</feature>
<dbReference type="Gene3D" id="1.10.530.10">
    <property type="match status" value="1"/>
</dbReference>
<organism evidence="3 4">
    <name type="scientific">Ideonella paludis</name>
    <dbReference type="NCBI Taxonomy" id="1233411"/>
    <lineage>
        <taxon>Bacteria</taxon>
        <taxon>Pseudomonadati</taxon>
        <taxon>Pseudomonadota</taxon>
        <taxon>Betaproteobacteria</taxon>
        <taxon>Burkholderiales</taxon>
        <taxon>Sphaerotilaceae</taxon>
        <taxon>Ideonella</taxon>
    </lineage>
</organism>
<dbReference type="SUPFAM" id="SSF51261">
    <property type="entry name" value="Duplicated hybrid motif"/>
    <property type="match status" value="1"/>
</dbReference>
<evidence type="ECO:0000256" key="1">
    <source>
        <dbReference type="SAM" id="MobiDB-lite"/>
    </source>
</evidence>
<dbReference type="InterPro" id="IPR050570">
    <property type="entry name" value="Cell_wall_metabolism_enzyme"/>
</dbReference>
<protein>
    <submittedName>
        <fullName evidence="3">Peptidoglycan DD-metalloendopeptidase family protein</fullName>
    </submittedName>
</protein>
<dbReference type="SMART" id="SM00257">
    <property type="entry name" value="LysM"/>
    <property type="match status" value="1"/>
</dbReference>
<evidence type="ECO:0000313" key="4">
    <source>
        <dbReference type="Proteomes" id="UP000672097"/>
    </source>
</evidence>
<dbReference type="CDD" id="cd00118">
    <property type="entry name" value="LysM"/>
    <property type="match status" value="1"/>
</dbReference>
<dbReference type="Gene3D" id="3.10.350.10">
    <property type="entry name" value="LysM domain"/>
    <property type="match status" value="1"/>
</dbReference>
<accession>A0ABS5E276</accession>
<gene>
    <name evidence="3" type="ORF">KAK11_18890</name>
</gene>
<dbReference type="PANTHER" id="PTHR21666">
    <property type="entry name" value="PEPTIDASE-RELATED"/>
    <property type="match status" value="1"/>
</dbReference>
<dbReference type="Pfam" id="PF01476">
    <property type="entry name" value="LysM"/>
    <property type="match status" value="1"/>
</dbReference>
<dbReference type="InterPro" id="IPR011055">
    <property type="entry name" value="Dup_hybrid_motif"/>
</dbReference>
<feature type="region of interest" description="Disordered" evidence="1">
    <location>
        <begin position="496"/>
        <end position="526"/>
    </location>
</feature>
<dbReference type="InterPro" id="IPR016047">
    <property type="entry name" value="M23ase_b-sheet_dom"/>
</dbReference>
<evidence type="ECO:0000313" key="3">
    <source>
        <dbReference type="EMBL" id="MBQ0937399.1"/>
    </source>
</evidence>
<dbReference type="RefSeq" id="WP_210810940.1">
    <property type="nucleotide sequence ID" value="NZ_JAGQDG010000008.1"/>
</dbReference>
<dbReference type="CDD" id="cd12797">
    <property type="entry name" value="M23_peptidase"/>
    <property type="match status" value="1"/>
</dbReference>